<evidence type="ECO:0000259" key="19">
    <source>
        <dbReference type="Pfam" id="PF00905"/>
    </source>
</evidence>
<dbReference type="GO" id="GO:0046677">
    <property type="term" value="P:response to antibiotic"/>
    <property type="evidence" value="ECO:0007669"/>
    <property type="project" value="UniProtKB-UniRule"/>
</dbReference>
<comment type="similarity">
    <text evidence="4 17">Belongs to the class-D beta-lactamase family.</text>
</comment>
<accession>A0A923RV48</accession>
<dbReference type="InterPro" id="IPR012338">
    <property type="entry name" value="Beta-lactam/transpept-like"/>
</dbReference>
<dbReference type="GO" id="GO:0008800">
    <property type="term" value="F:beta-lactamase activity"/>
    <property type="evidence" value="ECO:0007669"/>
    <property type="project" value="UniProtKB-UniRule"/>
</dbReference>
<dbReference type="Pfam" id="PF03717">
    <property type="entry name" value="PBP_dimer"/>
    <property type="match status" value="1"/>
</dbReference>
<feature type="domain" description="Penicillin-binding protein dimerisation" evidence="20">
    <location>
        <begin position="54"/>
        <end position="373"/>
    </location>
</feature>
<evidence type="ECO:0000256" key="15">
    <source>
        <dbReference type="ARBA" id="ARBA00023316"/>
    </source>
</evidence>
<dbReference type="Gene3D" id="1.10.10.1230">
    <property type="entry name" value="Penicillin-binding protein, N-terminal non-catalytic domain, head sub-domain"/>
    <property type="match status" value="1"/>
</dbReference>
<evidence type="ECO:0000256" key="18">
    <source>
        <dbReference type="SAM" id="SignalP"/>
    </source>
</evidence>
<evidence type="ECO:0000256" key="1">
    <source>
        <dbReference type="ARBA" id="ARBA00004167"/>
    </source>
</evidence>
<evidence type="ECO:0000256" key="17">
    <source>
        <dbReference type="RuleBase" id="RU361140"/>
    </source>
</evidence>
<keyword evidence="12" id="KW-1133">Transmembrane helix</keyword>
<dbReference type="GO" id="GO:0071972">
    <property type="term" value="F:peptidoglycan L,D-transpeptidase activity"/>
    <property type="evidence" value="ECO:0007669"/>
    <property type="project" value="TreeGrafter"/>
</dbReference>
<dbReference type="Proteomes" id="UP000606499">
    <property type="component" value="Unassembled WGS sequence"/>
</dbReference>
<dbReference type="Gene3D" id="3.40.710.10">
    <property type="entry name" value="DD-peptidase/beta-lactamase superfamily"/>
    <property type="match status" value="1"/>
</dbReference>
<keyword evidence="8 18" id="KW-0732">Signal</keyword>
<feature type="modified residue" description="N6-carboxylysine" evidence="16">
    <location>
        <position position="471"/>
    </location>
</feature>
<dbReference type="GO" id="GO:0071555">
    <property type="term" value="P:cell wall organization"/>
    <property type="evidence" value="ECO:0007669"/>
    <property type="project" value="UniProtKB-KW"/>
</dbReference>
<dbReference type="GO" id="GO:0008658">
    <property type="term" value="F:penicillin binding"/>
    <property type="evidence" value="ECO:0007669"/>
    <property type="project" value="InterPro"/>
</dbReference>
<comment type="caution">
    <text evidence="21">The sequence shown here is derived from an EMBL/GenBank/DDBJ whole genome shotgun (WGS) entry which is preliminary data.</text>
</comment>
<dbReference type="Pfam" id="PF00905">
    <property type="entry name" value="Transpeptidase"/>
    <property type="match status" value="1"/>
</dbReference>
<evidence type="ECO:0000256" key="6">
    <source>
        <dbReference type="ARBA" id="ARBA00022475"/>
    </source>
</evidence>
<dbReference type="GO" id="GO:0005886">
    <property type="term" value="C:plasma membrane"/>
    <property type="evidence" value="ECO:0007669"/>
    <property type="project" value="UniProtKB-SubCell"/>
</dbReference>
<organism evidence="21 22">
    <name type="scientific">Agathobaculum faecis</name>
    <dbReference type="NCBI Taxonomy" id="2763013"/>
    <lineage>
        <taxon>Bacteria</taxon>
        <taxon>Bacillati</taxon>
        <taxon>Bacillota</taxon>
        <taxon>Clostridia</taxon>
        <taxon>Eubacteriales</taxon>
        <taxon>Butyricicoccaceae</taxon>
        <taxon>Agathobaculum</taxon>
    </lineage>
</organism>
<evidence type="ECO:0000256" key="3">
    <source>
        <dbReference type="ARBA" id="ARBA00007171"/>
    </source>
</evidence>
<evidence type="ECO:0000256" key="9">
    <source>
        <dbReference type="ARBA" id="ARBA00022801"/>
    </source>
</evidence>
<feature type="domain" description="Penicillin-binding protein transpeptidase" evidence="19">
    <location>
        <begin position="414"/>
        <end position="737"/>
    </location>
</feature>
<dbReference type="EC" id="3.5.2.6" evidence="5 17"/>
<dbReference type="SUPFAM" id="SSF56519">
    <property type="entry name" value="Penicillin binding protein dimerisation domain"/>
    <property type="match status" value="1"/>
</dbReference>
<evidence type="ECO:0000256" key="4">
    <source>
        <dbReference type="ARBA" id="ARBA00007898"/>
    </source>
</evidence>
<dbReference type="RefSeq" id="WP_054326839.1">
    <property type="nucleotide sequence ID" value="NZ_JACOPL010000003.1"/>
</dbReference>
<dbReference type="InterPro" id="IPR036138">
    <property type="entry name" value="PBP_dimer_sf"/>
</dbReference>
<comment type="similarity">
    <text evidence="3">Belongs to the transpeptidase family.</text>
</comment>
<dbReference type="GO" id="GO:0008360">
    <property type="term" value="P:regulation of cell shape"/>
    <property type="evidence" value="ECO:0007669"/>
    <property type="project" value="UniProtKB-KW"/>
</dbReference>
<dbReference type="AlphaFoldDB" id="A0A923RV48"/>
<dbReference type="InterPro" id="IPR002137">
    <property type="entry name" value="Beta-lactam_class-D_AS"/>
</dbReference>
<reference evidence="21" key="1">
    <citation type="submission" date="2020-08" db="EMBL/GenBank/DDBJ databases">
        <title>Genome public.</title>
        <authorList>
            <person name="Liu C."/>
            <person name="Sun Q."/>
        </authorList>
    </citation>
    <scope>NUCLEOTIDE SEQUENCE</scope>
    <source>
        <strain evidence="21">NSJ-28</strain>
    </source>
</reference>
<dbReference type="Gene3D" id="3.90.1310.10">
    <property type="entry name" value="Penicillin-binding protein 2a (Domain 2)"/>
    <property type="match status" value="2"/>
</dbReference>
<keyword evidence="22" id="KW-1185">Reference proteome</keyword>
<keyword evidence="13" id="KW-0472">Membrane</keyword>
<keyword evidence="14 17" id="KW-0046">Antibiotic resistance</keyword>
<keyword evidence="9 17" id="KW-0378">Hydrolase</keyword>
<keyword evidence="11" id="KW-0573">Peptidoglycan synthesis</keyword>
<evidence type="ECO:0000259" key="20">
    <source>
        <dbReference type="Pfam" id="PF03717"/>
    </source>
</evidence>
<proteinExistence type="inferred from homology"/>
<dbReference type="GO" id="GO:0009252">
    <property type="term" value="P:peptidoglycan biosynthetic process"/>
    <property type="evidence" value="ECO:0007669"/>
    <property type="project" value="UniProtKB-KW"/>
</dbReference>
<dbReference type="PROSITE" id="PS00337">
    <property type="entry name" value="BETA_LACTAMASE_D"/>
    <property type="match status" value="1"/>
</dbReference>
<keyword evidence="15" id="KW-0961">Cell wall biogenesis/degradation</keyword>
<dbReference type="SUPFAM" id="SSF56601">
    <property type="entry name" value="beta-lactamase/transpeptidase-like"/>
    <property type="match status" value="1"/>
</dbReference>
<feature type="signal peptide" evidence="18">
    <location>
        <begin position="1"/>
        <end position="27"/>
    </location>
</feature>
<evidence type="ECO:0000256" key="8">
    <source>
        <dbReference type="ARBA" id="ARBA00022729"/>
    </source>
</evidence>
<evidence type="ECO:0000256" key="10">
    <source>
        <dbReference type="ARBA" id="ARBA00022960"/>
    </source>
</evidence>
<keyword evidence="6" id="KW-1003">Cell membrane</keyword>
<name>A0A923RV48_9FIRM</name>
<dbReference type="InterPro" id="IPR001460">
    <property type="entry name" value="PCN-bd_Tpept"/>
</dbReference>
<evidence type="ECO:0000256" key="13">
    <source>
        <dbReference type="ARBA" id="ARBA00023136"/>
    </source>
</evidence>
<evidence type="ECO:0000313" key="22">
    <source>
        <dbReference type="Proteomes" id="UP000606499"/>
    </source>
</evidence>
<dbReference type="InterPro" id="IPR050515">
    <property type="entry name" value="Beta-lactam/transpept"/>
</dbReference>
<protein>
    <recommendedName>
        <fullName evidence="5 17">Beta-lactamase</fullName>
        <ecNumber evidence="5 17">3.5.2.6</ecNumber>
    </recommendedName>
</protein>
<evidence type="ECO:0000256" key="2">
    <source>
        <dbReference type="ARBA" id="ARBA00004236"/>
    </source>
</evidence>
<evidence type="ECO:0000256" key="14">
    <source>
        <dbReference type="ARBA" id="ARBA00023251"/>
    </source>
</evidence>
<evidence type="ECO:0000313" key="21">
    <source>
        <dbReference type="EMBL" id="MBC5724632.1"/>
    </source>
</evidence>
<keyword evidence="7" id="KW-0812">Transmembrane</keyword>
<evidence type="ECO:0000256" key="12">
    <source>
        <dbReference type="ARBA" id="ARBA00022989"/>
    </source>
</evidence>
<evidence type="ECO:0000256" key="5">
    <source>
        <dbReference type="ARBA" id="ARBA00012865"/>
    </source>
</evidence>
<dbReference type="PANTHER" id="PTHR30627">
    <property type="entry name" value="PEPTIDOGLYCAN D,D-TRANSPEPTIDASE"/>
    <property type="match status" value="1"/>
</dbReference>
<dbReference type="InterPro" id="IPR005311">
    <property type="entry name" value="PBP_dimer"/>
</dbReference>
<evidence type="ECO:0000256" key="11">
    <source>
        <dbReference type="ARBA" id="ARBA00022984"/>
    </source>
</evidence>
<feature type="chain" id="PRO_5036857791" description="Beta-lactamase" evidence="18">
    <location>
        <begin position="28"/>
        <end position="760"/>
    </location>
</feature>
<dbReference type="EMBL" id="JACOPL010000003">
    <property type="protein sequence ID" value="MBC5724632.1"/>
    <property type="molecule type" value="Genomic_DNA"/>
</dbReference>
<dbReference type="PANTHER" id="PTHR30627:SF2">
    <property type="entry name" value="PEPTIDOGLYCAN D,D-TRANSPEPTIDASE MRDA"/>
    <property type="match status" value="1"/>
</dbReference>
<evidence type="ECO:0000256" key="7">
    <source>
        <dbReference type="ARBA" id="ARBA00022692"/>
    </source>
</evidence>
<evidence type="ECO:0000256" key="16">
    <source>
        <dbReference type="PIRSR" id="PIRSR602137-50"/>
    </source>
</evidence>
<gene>
    <name evidence="21" type="ORF">H8S45_04050</name>
</gene>
<dbReference type="GO" id="GO:0017001">
    <property type="term" value="P:antibiotic catabolic process"/>
    <property type="evidence" value="ECO:0007669"/>
    <property type="project" value="InterPro"/>
</dbReference>
<keyword evidence="10" id="KW-0133">Cell shape</keyword>
<comment type="catalytic activity">
    <reaction evidence="17">
        <text>a beta-lactam + H2O = a substituted beta-amino acid</text>
        <dbReference type="Rhea" id="RHEA:20401"/>
        <dbReference type="ChEBI" id="CHEBI:15377"/>
        <dbReference type="ChEBI" id="CHEBI:35627"/>
        <dbReference type="ChEBI" id="CHEBI:140347"/>
        <dbReference type="EC" id="3.5.2.6"/>
    </reaction>
</comment>
<feature type="active site" description="Acyl-ester intermediate" evidence="16">
    <location>
        <position position="468"/>
    </location>
</feature>
<comment type="subcellular location">
    <subcellularLocation>
        <location evidence="2">Cell membrane</location>
    </subcellularLocation>
    <subcellularLocation>
        <location evidence="1">Membrane</location>
        <topology evidence="1">Single-pass membrane protein</topology>
    </subcellularLocation>
</comment>
<sequence>MVNKNQLLRRLAALACLLLLCAGLAGGQLVQLQLVNGEDYVRQSAYWLTTTSTVSAARGEILDRYGRPMVTNKTEFSLVLVYSAWEQEGQAARLLDLAARVKADAAAAAANTAQNGDGDDTDTENGAAAAAESTAELNDILPISDTAPYAYTTDAATSDGARLSKYIKDSADTLSLTAVQQAIADAKARQEQNPRTDEETGEVIDEVNALDATTLVSAADFLSAMRDYLDRNWGLPETMTDADTRTLVGLYYTMRQNGFDNRTNFTFATGISIDLIAYIKEHHQDYAGVEVESQAVRQYDTEYAAHLLGRAATMWAEEWSGDAYGGPYQGKAGYKMNDITGKTGLELALEPYLHGTAGSSTVQTDLGGQAVNEQASSYAAPQPGDNVVTTIDLDLQAAAEESLAENLAQYGRGGAAVAIDPNSGEVLAMASYPTYSLENYVEEAEARNEDARSPEFNRATLGVYEPGSTFKVLSAIAALEEGIIDANTTITCTGEFEYGGQTFHCNNHSQPMTLDVTQAIKYSCNTFFYTVGRELTGKRLERWDAKFGLGMLTGIEVDEAAGRAAGPTYREQMVAADPTLQDWLGGDDVQAAIGQSDNGFTPLQLANYIAAVVNGGTLYRPTLVKSVKSYDYSEVVKSETAEVKNTIEMSDTTVDLVMTGMSEVTDEGGTAGSVFADYPIKVGGKTGTAEAIENGIKFDNGLFIAFAPFDDPEIVICVVGEGAEHGSSVTPIVRDMLDTYFQTGDVDTVKSVQQENVIVP</sequence>